<dbReference type="AlphaFoldDB" id="A0A8H6MLK9"/>
<dbReference type="Pfam" id="PF12311">
    <property type="entry name" value="DUF3632"/>
    <property type="match status" value="1"/>
</dbReference>
<proteinExistence type="predicted"/>
<keyword evidence="2" id="KW-1185">Reference proteome</keyword>
<dbReference type="InterPro" id="IPR053204">
    <property type="entry name" value="Oxopyrrolidines_Biosynth-assoc"/>
</dbReference>
<gene>
    <name evidence="1" type="ORF">CSOJ01_12441</name>
</gene>
<dbReference type="Proteomes" id="UP000652219">
    <property type="component" value="Unassembled WGS sequence"/>
</dbReference>
<dbReference type="PANTHER" id="PTHR38797:SF4">
    <property type="entry name" value="NUCLEAR PORE COMPLEX PROTEIN NUP85"/>
    <property type="match status" value="1"/>
</dbReference>
<name>A0A8H6MLK9_9PEZI</name>
<comment type="caution">
    <text evidence="1">The sequence shown here is derived from an EMBL/GenBank/DDBJ whole genome shotgun (WGS) entry which is preliminary data.</text>
</comment>
<dbReference type="EMBL" id="WIGN01000319">
    <property type="protein sequence ID" value="KAF6799513.1"/>
    <property type="molecule type" value="Genomic_DNA"/>
</dbReference>
<evidence type="ECO:0000313" key="1">
    <source>
        <dbReference type="EMBL" id="KAF6799513.1"/>
    </source>
</evidence>
<dbReference type="PANTHER" id="PTHR38797">
    <property type="entry name" value="NUCLEAR PORE COMPLEX PROTEIN NUP85-RELATED"/>
    <property type="match status" value="1"/>
</dbReference>
<dbReference type="InterPro" id="IPR022085">
    <property type="entry name" value="OpdG"/>
</dbReference>
<protein>
    <submittedName>
        <fullName evidence="1">Uncharacterized protein</fullName>
    </submittedName>
</protein>
<reference evidence="1 2" key="1">
    <citation type="journal article" date="2020" name="Phytopathology">
        <title>Genome Sequence Resources of Colletotrichum truncatum, C. plurivorum, C. musicola, and C. sojae: Four Species Pathogenic to Soybean (Glycine max).</title>
        <authorList>
            <person name="Rogerio F."/>
            <person name="Boufleur T.R."/>
            <person name="Ciampi-Guillardi M."/>
            <person name="Sukno S.A."/>
            <person name="Thon M.R."/>
            <person name="Massola Junior N.S."/>
            <person name="Baroncelli R."/>
        </authorList>
    </citation>
    <scope>NUCLEOTIDE SEQUENCE [LARGE SCALE GENOMIC DNA]</scope>
    <source>
        <strain evidence="1 2">LFN0009</strain>
    </source>
</reference>
<organism evidence="1 2">
    <name type="scientific">Colletotrichum sojae</name>
    <dbReference type="NCBI Taxonomy" id="2175907"/>
    <lineage>
        <taxon>Eukaryota</taxon>
        <taxon>Fungi</taxon>
        <taxon>Dikarya</taxon>
        <taxon>Ascomycota</taxon>
        <taxon>Pezizomycotina</taxon>
        <taxon>Sordariomycetes</taxon>
        <taxon>Hypocreomycetidae</taxon>
        <taxon>Glomerellales</taxon>
        <taxon>Glomerellaceae</taxon>
        <taxon>Colletotrichum</taxon>
        <taxon>Colletotrichum orchidearum species complex</taxon>
    </lineage>
</organism>
<evidence type="ECO:0000313" key="2">
    <source>
        <dbReference type="Proteomes" id="UP000652219"/>
    </source>
</evidence>
<accession>A0A8H6MLK9</accession>
<sequence>MFSPFMTERADGGPTSWEEHIADITGGNLAVAKWRHDPDDSAFDDGKAFRAIRGAISEHNNDPQRLRKPAIEITALLPPAGAAREESDEALRSLWNLFVSLAQQTPSGNIALLDLVVILDHLSASPRAVSTVTVDGFEQLSRLHRLEQAIRDYMKSPYDDDLAVRERSLSRFVNLNAFAALLWSYNLIDGRDFAIQQLRSAFEDRRSSDAGDRSGADARLMAAAQWAIHSCQRLYHLSVTCEPASPEGSDDGSERRWRPGARFKGRAGFSFQRWEFWQQSFEEAKELGNRGIEAKVEAGAASGMMEKVLYAGFEVYHG</sequence>